<feature type="region of interest" description="Disordered" evidence="1">
    <location>
        <begin position="14"/>
        <end position="34"/>
    </location>
</feature>
<reference evidence="3" key="1">
    <citation type="journal article" date="2017" name="Cell">
        <title>Insights into land plant evolution garnered from the Marchantia polymorpha genome.</title>
        <authorList>
            <person name="Bowman J.L."/>
            <person name="Kohchi T."/>
            <person name="Yamato K.T."/>
            <person name="Jenkins J."/>
            <person name="Shu S."/>
            <person name="Ishizaki K."/>
            <person name="Yamaoka S."/>
            <person name="Nishihama R."/>
            <person name="Nakamura Y."/>
            <person name="Berger F."/>
            <person name="Adam C."/>
            <person name="Aki S.S."/>
            <person name="Althoff F."/>
            <person name="Araki T."/>
            <person name="Arteaga-Vazquez M.A."/>
            <person name="Balasubrmanian S."/>
            <person name="Barry K."/>
            <person name="Bauer D."/>
            <person name="Boehm C.R."/>
            <person name="Briginshaw L."/>
            <person name="Caballero-Perez J."/>
            <person name="Catarino B."/>
            <person name="Chen F."/>
            <person name="Chiyoda S."/>
            <person name="Chovatia M."/>
            <person name="Davies K.M."/>
            <person name="Delmans M."/>
            <person name="Demura T."/>
            <person name="Dierschke T."/>
            <person name="Dolan L."/>
            <person name="Dorantes-Acosta A.E."/>
            <person name="Eklund D.M."/>
            <person name="Florent S.N."/>
            <person name="Flores-Sandoval E."/>
            <person name="Fujiyama A."/>
            <person name="Fukuzawa H."/>
            <person name="Galik B."/>
            <person name="Grimanelli D."/>
            <person name="Grimwood J."/>
            <person name="Grossniklaus U."/>
            <person name="Hamada T."/>
            <person name="Haseloff J."/>
            <person name="Hetherington A.J."/>
            <person name="Higo A."/>
            <person name="Hirakawa Y."/>
            <person name="Hundley H.N."/>
            <person name="Ikeda Y."/>
            <person name="Inoue K."/>
            <person name="Inoue S.I."/>
            <person name="Ishida S."/>
            <person name="Jia Q."/>
            <person name="Kakita M."/>
            <person name="Kanazawa T."/>
            <person name="Kawai Y."/>
            <person name="Kawashima T."/>
            <person name="Kennedy M."/>
            <person name="Kinose K."/>
            <person name="Kinoshita T."/>
            <person name="Kohara Y."/>
            <person name="Koide E."/>
            <person name="Komatsu K."/>
            <person name="Kopischke S."/>
            <person name="Kubo M."/>
            <person name="Kyozuka J."/>
            <person name="Lagercrantz U."/>
            <person name="Lin S.S."/>
            <person name="Lindquist E."/>
            <person name="Lipzen A.M."/>
            <person name="Lu C.W."/>
            <person name="De Luna E."/>
            <person name="Martienssen R.A."/>
            <person name="Minamino N."/>
            <person name="Mizutani M."/>
            <person name="Mizutani M."/>
            <person name="Mochizuki N."/>
            <person name="Monte I."/>
            <person name="Mosher R."/>
            <person name="Nagasaki H."/>
            <person name="Nakagami H."/>
            <person name="Naramoto S."/>
            <person name="Nishitani K."/>
            <person name="Ohtani M."/>
            <person name="Okamoto T."/>
            <person name="Okumura M."/>
            <person name="Phillips J."/>
            <person name="Pollak B."/>
            <person name="Reinders A."/>
            <person name="Rovekamp M."/>
            <person name="Sano R."/>
            <person name="Sawa S."/>
            <person name="Schmid M.W."/>
            <person name="Shirakawa M."/>
            <person name="Solano R."/>
            <person name="Spunde A."/>
            <person name="Suetsugu N."/>
            <person name="Sugano S."/>
            <person name="Sugiyama A."/>
            <person name="Sun R."/>
            <person name="Suzuki Y."/>
            <person name="Takenaka M."/>
            <person name="Takezawa D."/>
            <person name="Tomogane H."/>
            <person name="Tsuzuki M."/>
            <person name="Ueda T."/>
            <person name="Umeda M."/>
            <person name="Ward J.M."/>
            <person name="Watanabe Y."/>
            <person name="Yazaki K."/>
            <person name="Yokoyama R."/>
            <person name="Yoshitake Y."/>
            <person name="Yotsui I."/>
            <person name="Zachgo S."/>
            <person name="Schmutz J."/>
        </authorList>
    </citation>
    <scope>NUCLEOTIDE SEQUENCE [LARGE SCALE GENOMIC DNA]</scope>
    <source>
        <strain evidence="3">Tak-1</strain>
    </source>
</reference>
<organism evidence="2 3">
    <name type="scientific">Marchantia polymorpha</name>
    <name type="common">Common liverwort</name>
    <name type="synonym">Marchantia aquatica</name>
    <dbReference type="NCBI Taxonomy" id="3197"/>
    <lineage>
        <taxon>Eukaryota</taxon>
        <taxon>Viridiplantae</taxon>
        <taxon>Streptophyta</taxon>
        <taxon>Embryophyta</taxon>
        <taxon>Marchantiophyta</taxon>
        <taxon>Marchantiopsida</taxon>
        <taxon>Marchantiidae</taxon>
        <taxon>Marchantiales</taxon>
        <taxon>Marchantiaceae</taxon>
        <taxon>Marchantia</taxon>
    </lineage>
</organism>
<dbReference type="Proteomes" id="UP000244005">
    <property type="component" value="Unassembled WGS sequence"/>
</dbReference>
<evidence type="ECO:0000313" key="2">
    <source>
        <dbReference type="EMBL" id="PTQ28956.1"/>
    </source>
</evidence>
<dbReference type="AlphaFoldDB" id="A0A2R6W527"/>
<evidence type="ECO:0000313" key="3">
    <source>
        <dbReference type="Proteomes" id="UP000244005"/>
    </source>
</evidence>
<proteinExistence type="predicted"/>
<accession>A0A2R6W527</accession>
<keyword evidence="3" id="KW-1185">Reference proteome</keyword>
<name>A0A2R6W527_MARPO</name>
<gene>
    <name evidence="2" type="ORF">MARPO_0151s0029</name>
</gene>
<protein>
    <submittedName>
        <fullName evidence="2">Uncharacterized protein</fullName>
    </submittedName>
</protein>
<dbReference type="EMBL" id="KZ772821">
    <property type="protein sequence ID" value="PTQ28956.1"/>
    <property type="molecule type" value="Genomic_DNA"/>
</dbReference>
<sequence>MPCTWLQPQHHRFASSWSEEGKNGSPTFKSDRRQLLSGNLPELNKGHRSNWAVCPTATGILTSPSASTDFKLP</sequence>
<evidence type="ECO:0000256" key="1">
    <source>
        <dbReference type="SAM" id="MobiDB-lite"/>
    </source>
</evidence>